<dbReference type="AlphaFoldDB" id="A0A699XI69"/>
<protein>
    <submittedName>
        <fullName evidence="2">Uncharacterized protein</fullName>
    </submittedName>
</protein>
<dbReference type="EMBL" id="BKCJ011848350">
    <property type="protein sequence ID" value="GFD58070.1"/>
    <property type="molecule type" value="Genomic_DNA"/>
</dbReference>
<organism evidence="2">
    <name type="scientific">Tanacetum cinerariifolium</name>
    <name type="common">Dalmatian daisy</name>
    <name type="synonym">Chrysanthemum cinerariifolium</name>
    <dbReference type="NCBI Taxonomy" id="118510"/>
    <lineage>
        <taxon>Eukaryota</taxon>
        <taxon>Viridiplantae</taxon>
        <taxon>Streptophyta</taxon>
        <taxon>Embryophyta</taxon>
        <taxon>Tracheophyta</taxon>
        <taxon>Spermatophyta</taxon>
        <taxon>Magnoliopsida</taxon>
        <taxon>eudicotyledons</taxon>
        <taxon>Gunneridae</taxon>
        <taxon>Pentapetalae</taxon>
        <taxon>asterids</taxon>
        <taxon>campanulids</taxon>
        <taxon>Asterales</taxon>
        <taxon>Asteraceae</taxon>
        <taxon>Asteroideae</taxon>
        <taxon>Anthemideae</taxon>
        <taxon>Anthemidinae</taxon>
        <taxon>Tanacetum</taxon>
    </lineage>
</organism>
<gene>
    <name evidence="2" type="ORF">Tci_930039</name>
</gene>
<name>A0A699XI69_TANCI</name>
<feature type="non-terminal residue" evidence="2">
    <location>
        <position position="1"/>
    </location>
</feature>
<accession>A0A699XI69</accession>
<evidence type="ECO:0000256" key="1">
    <source>
        <dbReference type="SAM" id="MobiDB-lite"/>
    </source>
</evidence>
<reference evidence="2" key="1">
    <citation type="journal article" date="2019" name="Sci. Rep.">
        <title>Draft genome of Tanacetum cinerariifolium, the natural source of mosquito coil.</title>
        <authorList>
            <person name="Yamashiro T."/>
            <person name="Shiraishi A."/>
            <person name="Satake H."/>
            <person name="Nakayama K."/>
        </authorList>
    </citation>
    <scope>NUCLEOTIDE SEQUENCE</scope>
</reference>
<proteinExistence type="predicted"/>
<evidence type="ECO:0000313" key="2">
    <source>
        <dbReference type="EMBL" id="GFD58070.1"/>
    </source>
</evidence>
<sequence length="43" mass="4599">AAHDGVALELWKPLHPATVYDLPASESGADTTDRRRLLGANGR</sequence>
<comment type="caution">
    <text evidence="2">The sequence shown here is derived from an EMBL/GenBank/DDBJ whole genome shotgun (WGS) entry which is preliminary data.</text>
</comment>
<feature type="region of interest" description="Disordered" evidence="1">
    <location>
        <begin position="23"/>
        <end position="43"/>
    </location>
</feature>